<name>A0A6N2TIF3_BLAHA</name>
<organism evidence="3">
    <name type="scientific">Blautia hansenii</name>
    <name type="common">Ruminococcus hansenii</name>
    <dbReference type="NCBI Taxonomy" id="1322"/>
    <lineage>
        <taxon>Bacteria</taxon>
        <taxon>Bacillati</taxon>
        <taxon>Bacillota</taxon>
        <taxon>Clostridia</taxon>
        <taxon>Lachnospirales</taxon>
        <taxon>Lachnospiraceae</taxon>
        <taxon>Blautia</taxon>
    </lineage>
</organism>
<dbReference type="InterPro" id="IPR045962">
    <property type="entry name" value="DUF6382"/>
</dbReference>
<dbReference type="Pfam" id="PF00498">
    <property type="entry name" value="FHA"/>
    <property type="match status" value="1"/>
</dbReference>
<evidence type="ECO:0000313" key="3">
    <source>
        <dbReference type="EMBL" id="VYT04649.1"/>
    </source>
</evidence>
<dbReference type="Gene3D" id="2.60.200.20">
    <property type="match status" value="1"/>
</dbReference>
<dbReference type="EMBL" id="CACRSY010000010">
    <property type="protein sequence ID" value="VYT04649.1"/>
    <property type="molecule type" value="Genomic_DNA"/>
</dbReference>
<feature type="transmembrane region" description="Helical" evidence="1">
    <location>
        <begin position="245"/>
        <end position="267"/>
    </location>
</feature>
<dbReference type="InterPro" id="IPR008984">
    <property type="entry name" value="SMAD_FHA_dom_sf"/>
</dbReference>
<proteinExistence type="predicted"/>
<keyword evidence="1" id="KW-1133">Transmembrane helix</keyword>
<dbReference type="Pfam" id="PF19909">
    <property type="entry name" value="DUF6382"/>
    <property type="match status" value="1"/>
</dbReference>
<evidence type="ECO:0000256" key="1">
    <source>
        <dbReference type="SAM" id="Phobius"/>
    </source>
</evidence>
<sequence>MEITFKRNMSCNFAVLPLENPLKDNYQTRILLENQVHGLLPCKMQRINGKEYLYYEITGSQSLENLYEKGKFDKDTLKELFLQIVSVLEKLDEYLLNRDFLLLNPAYLYKNLDKDTYSFFWFPEQENTIEQEFCVLTEYLLPKIEHKDKGAVTIGYGMHKLAVENRLQPDDICKLIYGETENRNTDFEIENKEEQKERQKILDDFYKEEEEEEPPIKKIFVVGILLVIGVVIFLARYLSNIGIRYLGIAAVFLIVFVIAVGGLIYFLKYRKQDLENHIPETFEREEVTGIMGEEERQEEMSEDFGKTVLLQSEVQGKSYLLEIETGKKFFLEKEHTIIGSQRGRVDICLSVPTISRVHAKIICRNNQTFLIDLNSRNGTELDGEIIQPETEYLLKEENTIVFAEKRYLYIDKCNADFGKIW</sequence>
<keyword evidence="1" id="KW-0812">Transmembrane</keyword>
<reference evidence="3" key="1">
    <citation type="submission" date="2019-11" db="EMBL/GenBank/DDBJ databases">
        <authorList>
            <person name="Feng L."/>
        </authorList>
    </citation>
    <scope>NUCLEOTIDE SEQUENCE</scope>
    <source>
        <strain evidence="3">BhanseniiLFYP23</strain>
    </source>
</reference>
<protein>
    <submittedName>
        <fullName evidence="3">FHA domain protein</fullName>
    </submittedName>
</protein>
<dbReference type="InterPro" id="IPR000253">
    <property type="entry name" value="FHA_dom"/>
</dbReference>
<dbReference type="PANTHER" id="PTHR23308">
    <property type="entry name" value="NUCLEAR INHIBITOR OF PROTEIN PHOSPHATASE-1"/>
    <property type="match status" value="1"/>
</dbReference>
<dbReference type="SMART" id="SM00240">
    <property type="entry name" value="FHA"/>
    <property type="match status" value="1"/>
</dbReference>
<gene>
    <name evidence="3" type="ORF">BHLFYP23_02592</name>
</gene>
<dbReference type="InterPro" id="IPR050923">
    <property type="entry name" value="Cell_Proc_Reg/RNA_Proc"/>
</dbReference>
<keyword evidence="1" id="KW-0472">Membrane</keyword>
<dbReference type="SUPFAM" id="SSF49879">
    <property type="entry name" value="SMAD/FHA domain"/>
    <property type="match status" value="1"/>
</dbReference>
<dbReference type="AlphaFoldDB" id="A0A6N2TIF3"/>
<dbReference type="CDD" id="cd00060">
    <property type="entry name" value="FHA"/>
    <property type="match status" value="1"/>
</dbReference>
<evidence type="ECO:0000259" key="2">
    <source>
        <dbReference type="PROSITE" id="PS50006"/>
    </source>
</evidence>
<dbReference type="RefSeq" id="WP_421732256.1">
    <property type="nucleotide sequence ID" value="NZ_CACRSY010000010.1"/>
</dbReference>
<feature type="domain" description="FHA" evidence="2">
    <location>
        <begin position="336"/>
        <end position="386"/>
    </location>
</feature>
<accession>A0A6N2TIF3</accession>
<dbReference type="PROSITE" id="PS50006">
    <property type="entry name" value="FHA_DOMAIN"/>
    <property type="match status" value="1"/>
</dbReference>
<feature type="transmembrane region" description="Helical" evidence="1">
    <location>
        <begin position="219"/>
        <end position="239"/>
    </location>
</feature>